<protein>
    <submittedName>
        <fullName evidence="5">HipA domain-containing protein</fullName>
    </submittedName>
</protein>
<dbReference type="Gene3D" id="1.10.1070.20">
    <property type="match status" value="1"/>
</dbReference>
<evidence type="ECO:0000259" key="4">
    <source>
        <dbReference type="Pfam" id="PF07804"/>
    </source>
</evidence>
<dbReference type="RefSeq" id="WP_274149922.1">
    <property type="nucleotide sequence ID" value="NZ_CP117811.1"/>
</dbReference>
<gene>
    <name evidence="5" type="ORF">PQO03_09680</name>
</gene>
<keyword evidence="2" id="KW-0808">Transferase</keyword>
<dbReference type="PANTHER" id="PTHR37419">
    <property type="entry name" value="SERINE/THREONINE-PROTEIN KINASE TOXIN HIPA"/>
    <property type="match status" value="1"/>
</dbReference>
<proteinExistence type="inferred from homology"/>
<comment type="similarity">
    <text evidence="1">Belongs to the HipA Ser/Thr kinase family.</text>
</comment>
<feature type="domain" description="HipA-like C-terminal" evidence="4">
    <location>
        <begin position="157"/>
        <end position="365"/>
    </location>
</feature>
<accession>A0ABY7VV96</accession>
<evidence type="ECO:0000256" key="3">
    <source>
        <dbReference type="ARBA" id="ARBA00022777"/>
    </source>
</evidence>
<dbReference type="PANTHER" id="PTHR37419:SF8">
    <property type="entry name" value="TOXIN YJJJ"/>
    <property type="match status" value="1"/>
</dbReference>
<dbReference type="InterPro" id="IPR052028">
    <property type="entry name" value="HipA_Ser/Thr_kinase"/>
</dbReference>
<dbReference type="InterPro" id="IPR012893">
    <property type="entry name" value="HipA-like_C"/>
</dbReference>
<evidence type="ECO:0000256" key="2">
    <source>
        <dbReference type="ARBA" id="ARBA00022679"/>
    </source>
</evidence>
<evidence type="ECO:0000256" key="1">
    <source>
        <dbReference type="ARBA" id="ARBA00010164"/>
    </source>
</evidence>
<dbReference type="Pfam" id="PF07804">
    <property type="entry name" value="HipA_C"/>
    <property type="match status" value="1"/>
</dbReference>
<dbReference type="EMBL" id="CP117811">
    <property type="protein sequence ID" value="WDE95983.1"/>
    <property type="molecule type" value="Genomic_DNA"/>
</dbReference>
<keyword evidence="6" id="KW-1185">Reference proteome</keyword>
<organism evidence="5 6">
    <name type="scientific">Lentisphaera profundi</name>
    <dbReference type="NCBI Taxonomy" id="1658616"/>
    <lineage>
        <taxon>Bacteria</taxon>
        <taxon>Pseudomonadati</taxon>
        <taxon>Lentisphaerota</taxon>
        <taxon>Lentisphaeria</taxon>
        <taxon>Lentisphaerales</taxon>
        <taxon>Lentisphaeraceae</taxon>
        <taxon>Lentisphaera</taxon>
    </lineage>
</organism>
<reference evidence="5 6" key="1">
    <citation type="submission" date="2023-02" db="EMBL/GenBank/DDBJ databases">
        <title>Genome sequence of Lentisphaera profundi SAORIC-696.</title>
        <authorList>
            <person name="Kim e."/>
            <person name="Cho J.-C."/>
            <person name="Choi A."/>
            <person name="Kang I."/>
        </authorList>
    </citation>
    <scope>NUCLEOTIDE SEQUENCE [LARGE SCALE GENOMIC DNA]</scope>
    <source>
        <strain evidence="5 6">SAORIC-696</strain>
    </source>
</reference>
<keyword evidence="3" id="KW-0418">Kinase</keyword>
<evidence type="ECO:0000313" key="5">
    <source>
        <dbReference type="EMBL" id="WDE95983.1"/>
    </source>
</evidence>
<evidence type="ECO:0000313" key="6">
    <source>
        <dbReference type="Proteomes" id="UP001214250"/>
    </source>
</evidence>
<dbReference type="Proteomes" id="UP001214250">
    <property type="component" value="Chromosome 1"/>
</dbReference>
<name>A0ABY7VV96_9BACT</name>
<sequence length="416" mass="48308">MFYEIYKFDNSLQKYESIAKFEKNDRGIFLEYDMDYVFKHIDNEAEARVSLGLDCSFEFFTYKDWPAFILDLMPSGNGKRFLLEKYGRGDDDFLIQVGAWNPIGNLRVTGELTTEFIKNISGQDFVSFTEDEIIQKNENFLAHAKACGVQIDGATDVQGDAPKFLVAKDSENHFYVDSGLLPSKLIQEHFIVKFPRGKTKADLEVLKNEAAYYEVARNLALNTGKPLIYKDGALFIPRFDRQVKDGKRYCYGLESLYSTAQITQRGQISDNFLFCELIAKYSTSPEQDIIEFLKRDLLNVLLGNPDNHGRNSAMLKKEKTIRLSPLYDFAPMFHDPNDIFMRRSIWFKHEQGSQPHWREIVAELGQYGDHIYEDFCLFIKKLKDLEQILRACDVDEFIIKKRLPVIKREMKKLEAL</sequence>